<dbReference type="Gene3D" id="3.40.250.10">
    <property type="entry name" value="Rhodanese-like domain"/>
    <property type="match status" value="1"/>
</dbReference>
<dbReference type="eggNOG" id="COG0607">
    <property type="taxonomic scope" value="Bacteria"/>
</dbReference>
<dbReference type="Proteomes" id="UP000183376">
    <property type="component" value="Chromosome I"/>
</dbReference>
<dbReference type="Pfam" id="PF00581">
    <property type="entry name" value="Rhodanese"/>
    <property type="match status" value="1"/>
</dbReference>
<dbReference type="PROSITE" id="PS50206">
    <property type="entry name" value="RHODANESE_3"/>
    <property type="match status" value="1"/>
</dbReference>
<keyword evidence="2" id="KW-0808">Transferase</keyword>
<evidence type="ECO:0000259" key="1">
    <source>
        <dbReference type="PROSITE" id="PS50206"/>
    </source>
</evidence>
<protein>
    <submittedName>
        <fullName evidence="2">Rhodanese-related sulfurtransferase</fullName>
    </submittedName>
</protein>
<dbReference type="PANTHER" id="PTHR44086:SF10">
    <property type="entry name" value="THIOSULFATE SULFURTRANSFERASE_RHODANESE-LIKE DOMAIN-CONTAINING PROTEIN 3"/>
    <property type="match status" value="1"/>
</dbReference>
<keyword evidence="3" id="KW-1185">Reference proteome</keyword>
<dbReference type="SMART" id="SM00450">
    <property type="entry name" value="RHOD"/>
    <property type="match status" value="1"/>
</dbReference>
<organism evidence="2 3">
    <name type="scientific">Allokutzneria albata</name>
    <name type="common">Kibdelosporangium albatum</name>
    <dbReference type="NCBI Taxonomy" id="211114"/>
    <lineage>
        <taxon>Bacteria</taxon>
        <taxon>Bacillati</taxon>
        <taxon>Actinomycetota</taxon>
        <taxon>Actinomycetes</taxon>
        <taxon>Pseudonocardiales</taxon>
        <taxon>Pseudonocardiaceae</taxon>
        <taxon>Allokutzneria</taxon>
    </lineage>
</organism>
<gene>
    <name evidence="2" type="ORF">SAMN04489726_1067</name>
</gene>
<dbReference type="InterPro" id="IPR001763">
    <property type="entry name" value="Rhodanese-like_dom"/>
</dbReference>
<dbReference type="STRING" id="211114.SAMN04489726_1067"/>
<reference evidence="2 3" key="1">
    <citation type="submission" date="2016-10" db="EMBL/GenBank/DDBJ databases">
        <authorList>
            <person name="de Groot N.N."/>
        </authorList>
    </citation>
    <scope>NUCLEOTIDE SEQUENCE [LARGE SCALE GENOMIC DNA]</scope>
    <source>
        <strain evidence="2 3">DSM 44149</strain>
    </source>
</reference>
<dbReference type="InterPro" id="IPR036873">
    <property type="entry name" value="Rhodanese-like_dom_sf"/>
</dbReference>
<dbReference type="GO" id="GO:0004792">
    <property type="term" value="F:thiosulfate-cyanide sulfurtransferase activity"/>
    <property type="evidence" value="ECO:0007669"/>
    <property type="project" value="TreeGrafter"/>
</dbReference>
<dbReference type="CDD" id="cd00158">
    <property type="entry name" value="RHOD"/>
    <property type="match status" value="1"/>
</dbReference>
<name>A0A1G9SEB8_ALLAB</name>
<dbReference type="RefSeq" id="WP_030432181.1">
    <property type="nucleotide sequence ID" value="NZ_JOEF01000024.1"/>
</dbReference>
<evidence type="ECO:0000313" key="3">
    <source>
        <dbReference type="Proteomes" id="UP000183376"/>
    </source>
</evidence>
<dbReference type="EMBL" id="LT629701">
    <property type="protein sequence ID" value="SDM33145.1"/>
    <property type="molecule type" value="Genomic_DNA"/>
</dbReference>
<feature type="domain" description="Rhodanese" evidence="1">
    <location>
        <begin position="15"/>
        <end position="114"/>
    </location>
</feature>
<dbReference type="OrthoDB" id="9802991at2"/>
<evidence type="ECO:0000313" key="2">
    <source>
        <dbReference type="EMBL" id="SDM33145.1"/>
    </source>
</evidence>
<dbReference type="SUPFAM" id="SSF52821">
    <property type="entry name" value="Rhodanese/Cell cycle control phosphatase"/>
    <property type="match status" value="1"/>
</dbReference>
<sequence length="125" mass="13773">MLPLITREELKKGIDAGTLVVVDTMPEAYYEKEHLPDAVNIPGFPYAQATEFTDRYAPSVLPDTSADIVVYCANVPCRNSEFVGARLVELGYANVRKYREGIEDWVAAGLPTSTKTADRQTSTSD</sequence>
<dbReference type="AlphaFoldDB" id="A0A1G9SEB8"/>
<proteinExistence type="predicted"/>
<dbReference type="PANTHER" id="PTHR44086">
    <property type="entry name" value="THIOSULFATE SULFURTRANSFERASE RDL2, MITOCHONDRIAL-RELATED"/>
    <property type="match status" value="1"/>
</dbReference>
<accession>A0A1G9SEB8</accession>